<protein>
    <submittedName>
        <fullName evidence="2">Uncharacterized protein</fullName>
    </submittedName>
</protein>
<sequence>MAPSTISTTRRRTQKTIERLRREDKEEDQEKLRRLEALIKLSEEELGKTDKLEETLDEIDEMDTTEWKPVEDPTGTNPNSSQQTAASSQQGQGQSQDDQPSGSSQTAGSQAQAQQNNAQQGNAQQGNAQQNNAQQNNAQQGTANSQSQGQQNDPQQKSAQKSITPIKKEFQDDSSPLFVPEEDVPEYGAPLLKRPGSSTEGDKTTVGWTGQTGTKYINRYGQKSAARYRLEFFADKSYDERDLPAEDNVSNQDNRLGDKKVGTKWKYTRRHMKSIYGVAWMSAGVDPSQDDLELLNPNASRRRWVRTYILVAWEIPDETGKLFITMKWEPRSALRARWGGKQADQAIYQAACEAEKRYEEGVTGKRSAEDRTPSVGLNDEFTRRMREQSLGAPSTTPMPVGSANEKRSAGVPADLRDIFLQWRADYLMMSDVASFEDLDDQGKRKMLAVWALEKSTLLQAN</sequence>
<evidence type="ECO:0000313" key="2">
    <source>
        <dbReference type="EMBL" id="KAF3031456.1"/>
    </source>
</evidence>
<proteinExistence type="predicted"/>
<feature type="compositionally biased region" description="Basic and acidic residues" evidence="1">
    <location>
        <begin position="15"/>
        <end position="54"/>
    </location>
</feature>
<keyword evidence="3" id="KW-1185">Reference proteome</keyword>
<evidence type="ECO:0000256" key="1">
    <source>
        <dbReference type="SAM" id="MobiDB-lite"/>
    </source>
</evidence>
<feature type="compositionally biased region" description="Acidic residues" evidence="1">
    <location>
        <begin position="55"/>
        <end position="64"/>
    </location>
</feature>
<organism evidence="2 3">
    <name type="scientific">Didymella heteroderae</name>
    <dbReference type="NCBI Taxonomy" id="1769908"/>
    <lineage>
        <taxon>Eukaryota</taxon>
        <taxon>Fungi</taxon>
        <taxon>Dikarya</taxon>
        <taxon>Ascomycota</taxon>
        <taxon>Pezizomycotina</taxon>
        <taxon>Dothideomycetes</taxon>
        <taxon>Pleosporomycetidae</taxon>
        <taxon>Pleosporales</taxon>
        <taxon>Pleosporineae</taxon>
        <taxon>Didymellaceae</taxon>
        <taxon>Didymella</taxon>
    </lineage>
</organism>
<dbReference type="AlphaFoldDB" id="A0A9P4WG65"/>
<dbReference type="OrthoDB" id="3795704at2759"/>
<accession>A0A9P4WG65</accession>
<feature type="compositionally biased region" description="Low complexity" evidence="1">
    <location>
        <begin position="77"/>
        <end position="158"/>
    </location>
</feature>
<feature type="region of interest" description="Disordered" evidence="1">
    <location>
        <begin position="387"/>
        <end position="408"/>
    </location>
</feature>
<evidence type="ECO:0000313" key="3">
    <source>
        <dbReference type="Proteomes" id="UP000758155"/>
    </source>
</evidence>
<dbReference type="Proteomes" id="UP000758155">
    <property type="component" value="Unassembled WGS sequence"/>
</dbReference>
<reference evidence="2" key="1">
    <citation type="submission" date="2019-04" db="EMBL/GenBank/DDBJ databases">
        <title>Sequencing of skin fungus with MAO and IRED activity.</title>
        <authorList>
            <person name="Marsaioli A.J."/>
            <person name="Bonatto J.M.C."/>
            <person name="Reis Junior O."/>
        </authorList>
    </citation>
    <scope>NUCLEOTIDE SEQUENCE</scope>
    <source>
        <strain evidence="2">28M1</strain>
    </source>
</reference>
<dbReference type="EMBL" id="SWKV01000144">
    <property type="protein sequence ID" value="KAF3031456.1"/>
    <property type="molecule type" value="Genomic_DNA"/>
</dbReference>
<gene>
    <name evidence="2" type="ORF">E8E12_001078</name>
</gene>
<feature type="region of interest" description="Disordered" evidence="1">
    <location>
        <begin position="1"/>
        <end position="211"/>
    </location>
</feature>
<name>A0A9P4WG65_9PLEO</name>
<comment type="caution">
    <text evidence="2">The sequence shown here is derived from an EMBL/GenBank/DDBJ whole genome shotgun (WGS) entry which is preliminary data.</text>
</comment>